<feature type="region of interest" description="Disordered" evidence="4">
    <location>
        <begin position="289"/>
        <end position="309"/>
    </location>
</feature>
<dbReference type="AlphaFoldDB" id="A0A1M5HPB7"/>
<comment type="subcellular location">
    <subcellularLocation>
        <location evidence="1">Cell outer membrane</location>
    </subcellularLocation>
</comment>
<evidence type="ECO:0000256" key="1">
    <source>
        <dbReference type="ARBA" id="ARBA00004442"/>
    </source>
</evidence>
<dbReference type="Pfam" id="PF13620">
    <property type="entry name" value="CarboxypepD_reg"/>
    <property type="match status" value="1"/>
</dbReference>
<dbReference type="Pfam" id="PF14905">
    <property type="entry name" value="OMP_b-brl_3"/>
    <property type="match status" value="1"/>
</dbReference>
<dbReference type="InterPro" id="IPR037066">
    <property type="entry name" value="Plug_dom_sf"/>
</dbReference>
<dbReference type="Proteomes" id="UP000184287">
    <property type="component" value="Unassembled WGS sequence"/>
</dbReference>
<keyword evidence="5" id="KW-0732">Signal</keyword>
<sequence length="793" mass="88988">MKTIPIYLCLSLFCFLFNQTGTKAQIKEKTLAIRGNLTDSISGKPLSSFSVHLSSKTAVLLKTSLTDTNGRFMFSELPLSEYFISAVSIGYQSRRIAVPLQKEQNADLDMGNIRMLPATQHLAEVRINSTKPLIKQEIDRISYDLQADPDSKAYSVLEMMRKVPLLSLDAEDHIQLKGSSNYKILINGKPSGMVDRSPREILRSMPASSIQKIEVITIPPAKYDAEGLAGIINIITNRKTDNGYNGNLNINESGPRGGPGFGGSFGIKQGKIGLSAFFGGSIYDTPETESFNERTSFGSSAGNLRQQNKELSNSRNGYLGLELSYEIDSLQLISAQFNRNLNRSDLHNQQLIILNGEQKNSRAYDLTNDNKGKGLDLSLNYQLGFKRDKSRLLTFSYRYSGSDEEQQSKTSSSPDEGYLQQNGKQFSENTLQLDYIQRISKIDMEAGIKSIFRSPESDFQYHSFDNNNGNFELKPLLSDHFQQSQKIFAAYNTWQFRLKDWGFKAGIRLEQTRSAQNHFFLAPALAISKKVKINGSLNFGFTQRIQRPGIYQLNPFVDRSNPNFESTGNPDLKPIIGNVFQLSYSIQGKAFLNFGLDYNYFSSLINQVSVFDPLSNITRATYQNTGHASLSGANFSVNYPISPRWNISSNSKLAYAIVEGMSNGGLLRTEGLMYVVSGSTGYSLETGWRFQGNFSMNGGKISLQRKTNAYFNSSFSISKDLIKKKLSFSAVCSNPFQKYRNNRSEISGPDFLQITETETYFRNYSLRLNYTFGKLKEVLKKNKRGIKNDDISN</sequence>
<feature type="domain" description="Outer membrane protein beta-barrel" evidence="6">
    <location>
        <begin position="388"/>
        <end position="770"/>
    </location>
</feature>
<evidence type="ECO:0000259" key="6">
    <source>
        <dbReference type="Pfam" id="PF14905"/>
    </source>
</evidence>
<dbReference type="EMBL" id="FQUQ01000004">
    <property type="protein sequence ID" value="SHG17777.1"/>
    <property type="molecule type" value="Genomic_DNA"/>
</dbReference>
<evidence type="ECO:0000313" key="8">
    <source>
        <dbReference type="Proteomes" id="UP000184287"/>
    </source>
</evidence>
<dbReference type="RefSeq" id="WP_073233515.1">
    <property type="nucleotide sequence ID" value="NZ_FQUQ01000004.1"/>
</dbReference>
<proteinExistence type="predicted"/>
<name>A0A1M5HPB7_9SPHI</name>
<feature type="compositionally biased region" description="Polar residues" evidence="4">
    <location>
        <begin position="408"/>
        <end position="423"/>
    </location>
</feature>
<dbReference type="PANTHER" id="PTHR40980:SF4">
    <property type="entry name" value="TONB-DEPENDENT RECEPTOR-LIKE BETA-BARREL DOMAIN-CONTAINING PROTEIN"/>
    <property type="match status" value="1"/>
</dbReference>
<dbReference type="Gene3D" id="2.60.40.1120">
    <property type="entry name" value="Carboxypeptidase-like, regulatory domain"/>
    <property type="match status" value="1"/>
</dbReference>
<dbReference type="STRING" id="288992.SAMN04488522_104750"/>
<evidence type="ECO:0000256" key="5">
    <source>
        <dbReference type="SAM" id="SignalP"/>
    </source>
</evidence>
<evidence type="ECO:0000313" key="7">
    <source>
        <dbReference type="EMBL" id="SHG17777.1"/>
    </source>
</evidence>
<dbReference type="InterPro" id="IPR041700">
    <property type="entry name" value="OMP_b-brl_3"/>
</dbReference>
<feature type="chain" id="PRO_5013382059" evidence="5">
    <location>
        <begin position="25"/>
        <end position="793"/>
    </location>
</feature>
<feature type="compositionally biased region" description="Polar residues" evidence="4">
    <location>
        <begin position="293"/>
        <end position="309"/>
    </location>
</feature>
<dbReference type="InterPro" id="IPR008969">
    <property type="entry name" value="CarboxyPept-like_regulatory"/>
</dbReference>
<dbReference type="OrthoDB" id="606851at2"/>
<dbReference type="SUPFAM" id="SSF56935">
    <property type="entry name" value="Porins"/>
    <property type="match status" value="1"/>
</dbReference>
<keyword evidence="3" id="KW-0998">Cell outer membrane</keyword>
<feature type="region of interest" description="Disordered" evidence="4">
    <location>
        <begin position="403"/>
        <end position="423"/>
    </location>
</feature>
<protein>
    <submittedName>
        <fullName evidence="7">Outer membrane receptor for ferrienterochelin and colicins</fullName>
    </submittedName>
</protein>
<evidence type="ECO:0000256" key="3">
    <source>
        <dbReference type="ARBA" id="ARBA00023237"/>
    </source>
</evidence>
<dbReference type="InterPro" id="IPR036942">
    <property type="entry name" value="Beta-barrel_TonB_sf"/>
</dbReference>
<gene>
    <name evidence="7" type="ORF">SAMN04488522_104750</name>
</gene>
<keyword evidence="2" id="KW-0472">Membrane</keyword>
<dbReference type="Gene3D" id="2.40.170.20">
    <property type="entry name" value="TonB-dependent receptor, beta-barrel domain"/>
    <property type="match status" value="1"/>
</dbReference>
<keyword evidence="8" id="KW-1185">Reference proteome</keyword>
<dbReference type="SUPFAM" id="SSF49464">
    <property type="entry name" value="Carboxypeptidase regulatory domain-like"/>
    <property type="match status" value="1"/>
</dbReference>
<keyword evidence="7" id="KW-0675">Receptor</keyword>
<dbReference type="GO" id="GO:0009279">
    <property type="term" value="C:cell outer membrane"/>
    <property type="evidence" value="ECO:0007669"/>
    <property type="project" value="UniProtKB-SubCell"/>
</dbReference>
<dbReference type="Gene3D" id="2.170.130.10">
    <property type="entry name" value="TonB-dependent receptor, plug domain"/>
    <property type="match status" value="1"/>
</dbReference>
<dbReference type="PANTHER" id="PTHR40980">
    <property type="entry name" value="PLUG DOMAIN-CONTAINING PROTEIN"/>
    <property type="match status" value="1"/>
</dbReference>
<accession>A0A1M5HPB7</accession>
<evidence type="ECO:0000256" key="2">
    <source>
        <dbReference type="ARBA" id="ARBA00023136"/>
    </source>
</evidence>
<organism evidence="7 8">
    <name type="scientific">Pedobacter caeni</name>
    <dbReference type="NCBI Taxonomy" id="288992"/>
    <lineage>
        <taxon>Bacteria</taxon>
        <taxon>Pseudomonadati</taxon>
        <taxon>Bacteroidota</taxon>
        <taxon>Sphingobacteriia</taxon>
        <taxon>Sphingobacteriales</taxon>
        <taxon>Sphingobacteriaceae</taxon>
        <taxon>Pedobacter</taxon>
    </lineage>
</organism>
<evidence type="ECO:0000256" key="4">
    <source>
        <dbReference type="SAM" id="MobiDB-lite"/>
    </source>
</evidence>
<reference evidence="8" key="1">
    <citation type="submission" date="2016-11" db="EMBL/GenBank/DDBJ databases">
        <authorList>
            <person name="Varghese N."/>
            <person name="Submissions S."/>
        </authorList>
    </citation>
    <scope>NUCLEOTIDE SEQUENCE [LARGE SCALE GENOMIC DNA]</scope>
    <source>
        <strain evidence="8">DSM 16990</strain>
    </source>
</reference>
<feature type="signal peptide" evidence="5">
    <location>
        <begin position="1"/>
        <end position="24"/>
    </location>
</feature>